<accession>A0A397AHZ7</accession>
<protein>
    <submittedName>
        <fullName evidence="1">Uncharacterized protein</fullName>
    </submittedName>
</protein>
<dbReference type="VEuPathDB" id="FungiDB:H257_06168"/>
<dbReference type="EMBL" id="QUTB01000639">
    <property type="protein sequence ID" value="RHY77467.1"/>
    <property type="molecule type" value="Genomic_DNA"/>
</dbReference>
<evidence type="ECO:0000313" key="3">
    <source>
        <dbReference type="Proteomes" id="UP000266239"/>
    </source>
</evidence>
<name>A0A397AHZ7_APHAT</name>
<dbReference type="EMBL" id="QUTA01007318">
    <property type="protein sequence ID" value="RHY07483.1"/>
    <property type="molecule type" value="Genomic_DNA"/>
</dbReference>
<reference evidence="3 4" key="1">
    <citation type="submission" date="2018-08" db="EMBL/GenBank/DDBJ databases">
        <title>Aphanomyces genome sequencing and annotation.</title>
        <authorList>
            <person name="Minardi D."/>
            <person name="Oidtmann B."/>
            <person name="Van Der Giezen M."/>
            <person name="Studholme D.J."/>
        </authorList>
    </citation>
    <scope>NUCLEOTIDE SEQUENCE [LARGE SCALE GENOMIC DNA]</scope>
    <source>
        <strain evidence="2 4">Si</strain>
        <strain evidence="1 3">Yx</strain>
    </source>
</reference>
<dbReference type="Proteomes" id="UP000266239">
    <property type="component" value="Unassembled WGS sequence"/>
</dbReference>
<dbReference type="AlphaFoldDB" id="A0A397AHZ7"/>
<evidence type="ECO:0000313" key="4">
    <source>
        <dbReference type="Proteomes" id="UP000283543"/>
    </source>
</evidence>
<evidence type="ECO:0000313" key="2">
    <source>
        <dbReference type="EMBL" id="RHY77467.1"/>
    </source>
</evidence>
<proteinExistence type="predicted"/>
<dbReference type="Proteomes" id="UP000283543">
    <property type="component" value="Unassembled WGS sequence"/>
</dbReference>
<sequence>MAEFSAAYADMLRRKLRACKQHQLDSKKRNHRLVSDLLEYQKQHFGSSSSSSPMLVGRASAMALVKAKQSFADQVEVVYPAWQEQVQHTKLQRLRQLEQEKLEIEHRRVLAKQVPLPAWHSFEKEQALEMLLQQTAQDISFAATIERNEVYQRQLFRQQKVKEAEDMDYIIQARADQERRRLEDEHLKALESSQLVDQYGTPIIA</sequence>
<gene>
    <name evidence="1" type="ORF">DYB25_009823</name>
    <name evidence="2" type="ORF">DYB34_012261</name>
</gene>
<comment type="caution">
    <text evidence="1">The sequence shown here is derived from an EMBL/GenBank/DDBJ whole genome shotgun (WGS) entry which is preliminary data.</text>
</comment>
<evidence type="ECO:0000313" key="1">
    <source>
        <dbReference type="EMBL" id="RHY07483.1"/>
    </source>
</evidence>
<organism evidence="1 3">
    <name type="scientific">Aphanomyces astaci</name>
    <name type="common">Crayfish plague agent</name>
    <dbReference type="NCBI Taxonomy" id="112090"/>
    <lineage>
        <taxon>Eukaryota</taxon>
        <taxon>Sar</taxon>
        <taxon>Stramenopiles</taxon>
        <taxon>Oomycota</taxon>
        <taxon>Saprolegniomycetes</taxon>
        <taxon>Saprolegniales</taxon>
        <taxon>Verrucalvaceae</taxon>
        <taxon>Aphanomyces</taxon>
    </lineage>
</organism>